<dbReference type="Proteomes" id="UP000636888">
    <property type="component" value="Unassembled WGS sequence"/>
</dbReference>
<reference evidence="1" key="1">
    <citation type="submission" date="2020-12" db="EMBL/GenBank/DDBJ databases">
        <title>Geomonas sp. Red875, isolated from river sediment.</title>
        <authorList>
            <person name="Xu Z."/>
            <person name="Zhang Z."/>
            <person name="Masuda Y."/>
            <person name="Itoh H."/>
            <person name="Senoo K."/>
        </authorList>
    </citation>
    <scope>NUCLEOTIDE SEQUENCE</scope>
    <source>
        <strain evidence="1">Red875</strain>
    </source>
</reference>
<dbReference type="AlphaFoldDB" id="A0A8J7LTT7"/>
<evidence type="ECO:0000313" key="2">
    <source>
        <dbReference type="Proteomes" id="UP000636888"/>
    </source>
</evidence>
<dbReference type="RefSeq" id="WP_199382643.1">
    <property type="nucleotide sequence ID" value="NZ_JAEMHM010000003.1"/>
</dbReference>
<proteinExistence type="predicted"/>
<dbReference type="InterPro" id="IPR036105">
    <property type="entry name" value="DiNase_FeMo-co_biosyn_sf"/>
</dbReference>
<gene>
    <name evidence="1" type="ORF">JFN93_03650</name>
</gene>
<accession>A0A8J7LTT7</accession>
<protein>
    <submittedName>
        <fullName evidence="1">Uncharacterized protein</fullName>
    </submittedName>
</protein>
<sequence>MKVAFASSDGIGIDGGFLKTGTYDIWEIRSDASFYLHRLEMPGGQGSYDLRNAVRIEALNGCAMVCATEISIRSRARLVAHKIHALEAAAGTEIQTMVGRLQDAFCMNSAPWLHRVQMRDTFDARGQDQFRLEAALSRLLGTGWENRLIGTLKQDLERRGISPELFLSLPFPEQLVMVHNLL</sequence>
<name>A0A8J7LTT7_9BACT</name>
<organism evidence="1 2">
    <name type="scientific">Geomesophilobacter sediminis</name>
    <dbReference type="NCBI Taxonomy" id="2798584"/>
    <lineage>
        <taxon>Bacteria</taxon>
        <taxon>Pseudomonadati</taxon>
        <taxon>Thermodesulfobacteriota</taxon>
        <taxon>Desulfuromonadia</taxon>
        <taxon>Geobacterales</taxon>
        <taxon>Geobacteraceae</taxon>
        <taxon>Geomesophilobacter</taxon>
    </lineage>
</organism>
<keyword evidence="2" id="KW-1185">Reference proteome</keyword>
<dbReference type="SUPFAM" id="SSF53146">
    <property type="entry name" value="Nitrogenase accessory factor-like"/>
    <property type="match status" value="1"/>
</dbReference>
<comment type="caution">
    <text evidence="1">The sequence shown here is derived from an EMBL/GenBank/DDBJ whole genome shotgun (WGS) entry which is preliminary data.</text>
</comment>
<evidence type="ECO:0000313" key="1">
    <source>
        <dbReference type="EMBL" id="MBJ6723794.1"/>
    </source>
</evidence>
<dbReference type="Gene3D" id="3.30.420.130">
    <property type="entry name" value="Dinitrogenase iron-molybdenum cofactor biosynthesis domain"/>
    <property type="match status" value="1"/>
</dbReference>
<dbReference type="EMBL" id="JAEMHM010000003">
    <property type="protein sequence ID" value="MBJ6723794.1"/>
    <property type="molecule type" value="Genomic_DNA"/>
</dbReference>